<dbReference type="InterPro" id="IPR034457">
    <property type="entry name" value="Organic_radical-activating"/>
</dbReference>
<evidence type="ECO:0000256" key="8">
    <source>
        <dbReference type="ARBA" id="ARBA00023002"/>
    </source>
</evidence>
<dbReference type="Gene3D" id="3.20.20.70">
    <property type="entry name" value="Aldolase class I"/>
    <property type="match status" value="1"/>
</dbReference>
<dbReference type="SFLD" id="SFLDF00299">
    <property type="entry name" value="anaerobic_ribonucleoside-triph"/>
    <property type="match status" value="1"/>
</dbReference>
<sequence>MIRYSDIISESVVDGQGIRVAAFLQGCPRHCNGCHNPELLPMVGGIEAGEKEFAELILSKITPLHKGITFSGGDPLVQAEALLKVIFLVKRKNPKLDIWVYTGFTFEEIMDLPVLSVIDFLVDGPFVAAQKDLRLPFRGSTNQRIIDVSRSLTTGRVVELEINDGYSKAV</sequence>
<keyword evidence="9" id="KW-0408">Iron</keyword>
<dbReference type="InterPro" id="IPR058240">
    <property type="entry name" value="rSAM_sf"/>
</dbReference>
<comment type="cofactor">
    <cofactor evidence="1">
        <name>[4Fe-4S] cluster</name>
        <dbReference type="ChEBI" id="CHEBI:49883"/>
    </cofactor>
</comment>
<dbReference type="GO" id="GO:0004748">
    <property type="term" value="F:ribonucleoside-diphosphate reductase activity, thioredoxin disulfide as acceptor"/>
    <property type="evidence" value="ECO:0007669"/>
    <property type="project" value="TreeGrafter"/>
</dbReference>
<dbReference type="PANTHER" id="PTHR30352:SF2">
    <property type="entry name" value="ANAEROBIC RIBONUCLEOSIDE-TRIPHOSPHATE REDUCTASE-ACTIVATING PROTEIN"/>
    <property type="match status" value="1"/>
</dbReference>
<dbReference type="Pfam" id="PF13353">
    <property type="entry name" value="Fer4_12"/>
    <property type="match status" value="1"/>
</dbReference>
<dbReference type="SFLD" id="SFLDG01063">
    <property type="entry name" value="activating_enzymes__group_1"/>
    <property type="match status" value="1"/>
</dbReference>
<dbReference type="NCBIfam" id="TIGR02491">
    <property type="entry name" value="NrdG"/>
    <property type="match status" value="1"/>
</dbReference>
<evidence type="ECO:0000256" key="2">
    <source>
        <dbReference type="ARBA" id="ARBA00003852"/>
    </source>
</evidence>
<dbReference type="InterPro" id="IPR012837">
    <property type="entry name" value="NrdG"/>
</dbReference>
<evidence type="ECO:0000256" key="11">
    <source>
        <dbReference type="ARBA" id="ARBA00033436"/>
    </source>
</evidence>
<dbReference type="SFLD" id="SFLDS00029">
    <property type="entry name" value="Radical_SAM"/>
    <property type="match status" value="1"/>
</dbReference>
<dbReference type="GO" id="GO:0043365">
    <property type="term" value="F:[formate-C-acetyltransferase]-activating enzyme activity"/>
    <property type="evidence" value="ECO:0007669"/>
    <property type="project" value="InterPro"/>
</dbReference>
<dbReference type="SFLD" id="SFLDG01066">
    <property type="entry name" value="organic_radical-activating_enz"/>
    <property type="match status" value="1"/>
</dbReference>
<keyword evidence="5" id="KW-0004">4Fe-4S</keyword>
<evidence type="ECO:0000256" key="1">
    <source>
        <dbReference type="ARBA" id="ARBA00001966"/>
    </source>
</evidence>
<name>A0A644T3X0_9ZZZZ</name>
<evidence type="ECO:0000256" key="4">
    <source>
        <dbReference type="ARBA" id="ARBA00014281"/>
    </source>
</evidence>
<dbReference type="CDD" id="cd01335">
    <property type="entry name" value="Radical_SAM"/>
    <property type="match status" value="1"/>
</dbReference>
<dbReference type="GO" id="GO:0051539">
    <property type="term" value="F:4 iron, 4 sulfur cluster binding"/>
    <property type="evidence" value="ECO:0007669"/>
    <property type="project" value="UniProtKB-KW"/>
</dbReference>
<keyword evidence="8 13" id="KW-0560">Oxidoreductase</keyword>
<evidence type="ECO:0000313" key="13">
    <source>
        <dbReference type="EMBL" id="MPL60631.1"/>
    </source>
</evidence>
<keyword evidence="6" id="KW-0949">S-adenosyl-L-methionine</keyword>
<comment type="similarity">
    <text evidence="3">Belongs to the organic radical-activating enzymes family.</text>
</comment>
<gene>
    <name evidence="13" type="primary">nrdG_1</name>
    <name evidence="13" type="ORF">SDC9_06192</name>
</gene>
<comment type="function">
    <text evidence="2">Activation of anaerobic ribonucleoside-triphosphate reductase under anaerobic conditions by generation of an organic free radical, using S-adenosylmethionine and reduced flavodoxin as cosubstrates to produce 5'-deoxy-adenosine.</text>
</comment>
<evidence type="ECO:0000256" key="10">
    <source>
        <dbReference type="ARBA" id="ARBA00023014"/>
    </source>
</evidence>
<dbReference type="PROSITE" id="PS01087">
    <property type="entry name" value="RADICAL_ACTIVATING"/>
    <property type="match status" value="1"/>
</dbReference>
<evidence type="ECO:0000256" key="5">
    <source>
        <dbReference type="ARBA" id="ARBA00022485"/>
    </source>
</evidence>
<keyword evidence="7" id="KW-0479">Metal-binding</keyword>
<evidence type="ECO:0000256" key="3">
    <source>
        <dbReference type="ARBA" id="ARBA00009777"/>
    </source>
</evidence>
<protein>
    <recommendedName>
        <fullName evidence="4">Anaerobic ribonucleoside-triphosphate reductase-activating protein</fullName>
    </recommendedName>
    <alternativeName>
        <fullName evidence="11">Class III anaerobic ribonucleotide reductase small component</fullName>
    </alternativeName>
</protein>
<evidence type="ECO:0000256" key="6">
    <source>
        <dbReference type="ARBA" id="ARBA00022691"/>
    </source>
</evidence>
<dbReference type="InterPro" id="IPR001989">
    <property type="entry name" value="Radical_activat_CS"/>
</dbReference>
<proteinExistence type="inferred from homology"/>
<dbReference type="PIRSF" id="PIRSF000368">
    <property type="entry name" value="NrdG"/>
    <property type="match status" value="1"/>
</dbReference>
<dbReference type="EMBL" id="VSSQ01000012">
    <property type="protein sequence ID" value="MPL60631.1"/>
    <property type="molecule type" value="Genomic_DNA"/>
</dbReference>
<comment type="caution">
    <text evidence="13">The sequence shown here is derived from an EMBL/GenBank/DDBJ whole genome shotgun (WGS) entry which is preliminary data.</text>
</comment>
<reference evidence="13" key="1">
    <citation type="submission" date="2019-08" db="EMBL/GenBank/DDBJ databases">
        <authorList>
            <person name="Kucharzyk K."/>
            <person name="Murdoch R.W."/>
            <person name="Higgins S."/>
            <person name="Loffler F."/>
        </authorList>
    </citation>
    <scope>NUCLEOTIDE SEQUENCE</scope>
</reference>
<accession>A0A644T3X0</accession>
<dbReference type="SUPFAM" id="SSF102114">
    <property type="entry name" value="Radical SAM enzymes"/>
    <property type="match status" value="1"/>
</dbReference>
<organism evidence="13">
    <name type="scientific">bioreactor metagenome</name>
    <dbReference type="NCBI Taxonomy" id="1076179"/>
    <lineage>
        <taxon>unclassified sequences</taxon>
        <taxon>metagenomes</taxon>
        <taxon>ecological metagenomes</taxon>
    </lineage>
</organism>
<evidence type="ECO:0000256" key="12">
    <source>
        <dbReference type="ARBA" id="ARBA00047365"/>
    </source>
</evidence>
<evidence type="ECO:0000256" key="9">
    <source>
        <dbReference type="ARBA" id="ARBA00023004"/>
    </source>
</evidence>
<evidence type="ECO:0000256" key="7">
    <source>
        <dbReference type="ARBA" id="ARBA00022723"/>
    </source>
</evidence>
<dbReference type="InterPro" id="IPR013785">
    <property type="entry name" value="Aldolase_TIM"/>
</dbReference>
<dbReference type="AlphaFoldDB" id="A0A644T3X0"/>
<dbReference type="PANTHER" id="PTHR30352">
    <property type="entry name" value="PYRUVATE FORMATE-LYASE-ACTIVATING ENZYME"/>
    <property type="match status" value="1"/>
</dbReference>
<dbReference type="InterPro" id="IPR007197">
    <property type="entry name" value="rSAM"/>
</dbReference>
<comment type="catalytic activity">
    <reaction evidence="12">
        <text>glycyl-[protein] + reduced [flavodoxin] + S-adenosyl-L-methionine = glycin-2-yl radical-[protein] + semiquinone [flavodoxin] + 5'-deoxyadenosine + L-methionine + H(+)</text>
        <dbReference type="Rhea" id="RHEA:61976"/>
        <dbReference type="Rhea" id="RHEA-COMP:10622"/>
        <dbReference type="Rhea" id="RHEA-COMP:14480"/>
        <dbReference type="Rhea" id="RHEA-COMP:15993"/>
        <dbReference type="Rhea" id="RHEA-COMP:15994"/>
        <dbReference type="ChEBI" id="CHEBI:15378"/>
        <dbReference type="ChEBI" id="CHEBI:17319"/>
        <dbReference type="ChEBI" id="CHEBI:29947"/>
        <dbReference type="ChEBI" id="CHEBI:32722"/>
        <dbReference type="ChEBI" id="CHEBI:57618"/>
        <dbReference type="ChEBI" id="CHEBI:57844"/>
        <dbReference type="ChEBI" id="CHEBI:59789"/>
        <dbReference type="ChEBI" id="CHEBI:140311"/>
    </reaction>
</comment>
<dbReference type="GO" id="GO:0046872">
    <property type="term" value="F:metal ion binding"/>
    <property type="evidence" value="ECO:0007669"/>
    <property type="project" value="UniProtKB-KW"/>
</dbReference>
<keyword evidence="10" id="KW-0411">Iron-sulfur</keyword>